<protein>
    <submittedName>
        <fullName evidence="2">Proteasome-interacting protein cic1</fullName>
    </submittedName>
</protein>
<evidence type="ECO:0000256" key="1">
    <source>
        <dbReference type="SAM" id="MobiDB-lite"/>
    </source>
</evidence>
<name>A0AA43QH73_9LECA</name>
<sequence length="411" mass="45913">MAPQAPSMAVSKSLESPYQLDKAQTLKASSALLKHIHKSAIEKEASGRKKSLLSDDPQDLSSAQPVHLILTTKKHIAPKLNIKPRKLLLPNSIYALPGQSICLITPSPQRTFKDLIAHPDFSPELSKRITRVIDVDKLKKKYRSFESKRQLRDSHDIFLVDDRISAGTLIHTLGKTFYNGIKVPFTVRLTPYEDKKEKKNAALPSAKPKKDSSAPRAITTPQTAAAEITRTLSATFFTLKPTVTTSICIGRSSHSPDQLRENIEAVVAVLTDKYIPRKWRGVKAMHIKGMHTMALPIWLADELWDDAGMVLEDQEAAEAKAKATQKDKRPKRLLEDATPVAEITANENSHEGKKRKKEDGESKQGSQKKKQKVQDEGFNKEMKERRQRLREQKNKLKEGLASVQTSVATAA</sequence>
<feature type="compositionally biased region" description="Basic and acidic residues" evidence="1">
    <location>
        <begin position="372"/>
        <end position="398"/>
    </location>
</feature>
<organism evidence="2 3">
    <name type="scientific">Ramalina farinacea</name>
    <dbReference type="NCBI Taxonomy" id="258253"/>
    <lineage>
        <taxon>Eukaryota</taxon>
        <taxon>Fungi</taxon>
        <taxon>Dikarya</taxon>
        <taxon>Ascomycota</taxon>
        <taxon>Pezizomycotina</taxon>
        <taxon>Lecanoromycetes</taxon>
        <taxon>OSLEUM clade</taxon>
        <taxon>Lecanoromycetidae</taxon>
        <taxon>Lecanorales</taxon>
        <taxon>Lecanorineae</taxon>
        <taxon>Ramalinaceae</taxon>
        <taxon>Ramalina</taxon>
    </lineage>
</organism>
<gene>
    <name evidence="2" type="primary">CIC1</name>
    <name evidence="2" type="ORF">OHK93_000436</name>
</gene>
<dbReference type="Proteomes" id="UP001161017">
    <property type="component" value="Unassembled WGS sequence"/>
</dbReference>
<dbReference type="GO" id="GO:0000502">
    <property type="term" value="C:proteasome complex"/>
    <property type="evidence" value="ECO:0007669"/>
    <property type="project" value="UniProtKB-KW"/>
</dbReference>
<accession>A0AA43QH73</accession>
<keyword evidence="3" id="KW-1185">Reference proteome</keyword>
<proteinExistence type="predicted"/>
<dbReference type="CDD" id="cd00403">
    <property type="entry name" value="Ribosomal_L1"/>
    <property type="match status" value="1"/>
</dbReference>
<comment type="caution">
    <text evidence="2">The sequence shown here is derived from an EMBL/GenBank/DDBJ whole genome shotgun (WGS) entry which is preliminary data.</text>
</comment>
<keyword evidence="2" id="KW-0647">Proteasome</keyword>
<feature type="region of interest" description="Disordered" evidence="1">
    <location>
        <begin position="321"/>
        <end position="411"/>
    </location>
</feature>
<feature type="compositionally biased region" description="Basic and acidic residues" evidence="1">
    <location>
        <begin position="321"/>
        <end position="335"/>
    </location>
</feature>
<dbReference type="AlphaFoldDB" id="A0AA43QH73"/>
<dbReference type="InterPro" id="IPR023674">
    <property type="entry name" value="Ribosomal_uL1-like"/>
</dbReference>
<feature type="region of interest" description="Disordered" evidence="1">
    <location>
        <begin position="196"/>
        <end position="218"/>
    </location>
</feature>
<dbReference type="InterPro" id="IPR028364">
    <property type="entry name" value="Ribosomal_uL1/biogenesis"/>
</dbReference>
<dbReference type="EMBL" id="JAPUFD010000001">
    <property type="protein sequence ID" value="MDI1485299.1"/>
    <property type="molecule type" value="Genomic_DNA"/>
</dbReference>
<dbReference type="Pfam" id="PF00687">
    <property type="entry name" value="Ribosomal_L1"/>
    <property type="match status" value="1"/>
</dbReference>
<evidence type="ECO:0000313" key="2">
    <source>
        <dbReference type="EMBL" id="MDI1485299.1"/>
    </source>
</evidence>
<evidence type="ECO:0000313" key="3">
    <source>
        <dbReference type="Proteomes" id="UP001161017"/>
    </source>
</evidence>
<dbReference type="SUPFAM" id="SSF56808">
    <property type="entry name" value="Ribosomal protein L1"/>
    <property type="match status" value="1"/>
</dbReference>
<reference evidence="2" key="1">
    <citation type="journal article" date="2023" name="Genome Biol. Evol.">
        <title>First Whole Genome Sequence and Flow Cytometry Genome Size Data for the Lichen-Forming Fungus Ramalina farinacea (Ascomycota).</title>
        <authorList>
            <person name="Llewellyn T."/>
            <person name="Mian S."/>
            <person name="Hill R."/>
            <person name="Leitch I.J."/>
            <person name="Gaya E."/>
        </authorList>
    </citation>
    <scope>NUCLEOTIDE SEQUENCE</scope>
    <source>
        <strain evidence="2">LIQ254RAFAR</strain>
    </source>
</reference>
<feature type="compositionally biased region" description="Polar residues" evidence="1">
    <location>
        <begin position="402"/>
        <end position="411"/>
    </location>
</feature>